<name>A0A1M5UPF2_9CLOT</name>
<dbReference type="PROSITE" id="PS51671">
    <property type="entry name" value="ACT"/>
    <property type="match status" value="1"/>
</dbReference>
<dbReference type="EMBL" id="FQXM01000008">
    <property type="protein sequence ID" value="SHH64553.1"/>
    <property type="molecule type" value="Genomic_DNA"/>
</dbReference>
<dbReference type="Gene3D" id="3.30.70.260">
    <property type="match status" value="1"/>
</dbReference>
<accession>A0A1M5UPF2</accession>
<evidence type="ECO:0000259" key="2">
    <source>
        <dbReference type="PROSITE" id="PS51671"/>
    </source>
</evidence>
<dbReference type="STRING" id="1121316.SAMN02745207_01847"/>
<protein>
    <recommendedName>
        <fullName evidence="1">UPF0237 protein SAMN02745207_01847</fullName>
    </recommendedName>
</protein>
<sequence length="89" mass="9920">MRAIITVLGKDTIGIIAGVSNILSDSKVNILDISQTILQEYFTMIMLTDFSEANSSFTEIQEKLNKIGENLGVSIKVQREDIFNSMHNL</sequence>
<dbReference type="InterPro" id="IPR045865">
    <property type="entry name" value="ACT-like_dom_sf"/>
</dbReference>
<comment type="similarity">
    <text evidence="1">Belongs to the UPF0237 family.</text>
</comment>
<dbReference type="Pfam" id="PF13740">
    <property type="entry name" value="ACT_6"/>
    <property type="match status" value="1"/>
</dbReference>
<proteinExistence type="inferred from homology"/>
<evidence type="ECO:0000313" key="4">
    <source>
        <dbReference type="Proteomes" id="UP000184447"/>
    </source>
</evidence>
<dbReference type="PANTHER" id="PTHR34875">
    <property type="entry name" value="UPF0237 PROTEIN MJ1558"/>
    <property type="match status" value="1"/>
</dbReference>
<evidence type="ECO:0000313" key="3">
    <source>
        <dbReference type="EMBL" id="SHH64553.1"/>
    </source>
</evidence>
<dbReference type="OrthoDB" id="9803078at2"/>
<dbReference type="SUPFAM" id="SSF55021">
    <property type="entry name" value="ACT-like"/>
    <property type="match status" value="1"/>
</dbReference>
<dbReference type="AlphaFoldDB" id="A0A1M5UPF2"/>
<feature type="domain" description="ACT" evidence="2">
    <location>
        <begin position="4"/>
        <end position="82"/>
    </location>
</feature>
<dbReference type="PANTHER" id="PTHR34875:SF6">
    <property type="entry name" value="UPF0237 PROTEIN MJ1558"/>
    <property type="match status" value="1"/>
</dbReference>
<keyword evidence="4" id="KW-1185">Reference proteome</keyword>
<dbReference type="NCBIfam" id="NF001220">
    <property type="entry name" value="PRK00194.1"/>
    <property type="match status" value="1"/>
</dbReference>
<dbReference type="Proteomes" id="UP000184447">
    <property type="component" value="Unassembled WGS sequence"/>
</dbReference>
<dbReference type="HAMAP" id="MF_01054">
    <property type="entry name" value="UPF0237"/>
    <property type="match status" value="1"/>
</dbReference>
<dbReference type="InterPro" id="IPR022986">
    <property type="entry name" value="UPF0237_ACT"/>
</dbReference>
<dbReference type="RefSeq" id="WP_073338140.1">
    <property type="nucleotide sequence ID" value="NZ_FQXM01000008.1"/>
</dbReference>
<dbReference type="CDD" id="cd04872">
    <property type="entry name" value="ACT_1ZPV"/>
    <property type="match status" value="1"/>
</dbReference>
<organism evidence="3 4">
    <name type="scientific">Clostridium grantii DSM 8605</name>
    <dbReference type="NCBI Taxonomy" id="1121316"/>
    <lineage>
        <taxon>Bacteria</taxon>
        <taxon>Bacillati</taxon>
        <taxon>Bacillota</taxon>
        <taxon>Clostridia</taxon>
        <taxon>Eubacteriales</taxon>
        <taxon>Clostridiaceae</taxon>
        <taxon>Clostridium</taxon>
    </lineage>
</organism>
<dbReference type="InterPro" id="IPR002912">
    <property type="entry name" value="ACT_dom"/>
</dbReference>
<reference evidence="3 4" key="1">
    <citation type="submission" date="2016-11" db="EMBL/GenBank/DDBJ databases">
        <authorList>
            <person name="Jaros S."/>
            <person name="Januszkiewicz K."/>
            <person name="Wedrychowicz H."/>
        </authorList>
    </citation>
    <scope>NUCLEOTIDE SEQUENCE [LARGE SCALE GENOMIC DNA]</scope>
    <source>
        <strain evidence="3 4">DSM 8605</strain>
    </source>
</reference>
<gene>
    <name evidence="3" type="ORF">SAMN02745207_01847</name>
</gene>
<dbReference type="InterPro" id="IPR050990">
    <property type="entry name" value="UPF0237/GcvR_regulator"/>
</dbReference>
<evidence type="ECO:0000256" key="1">
    <source>
        <dbReference type="HAMAP-Rule" id="MF_01054"/>
    </source>
</evidence>